<dbReference type="Proteomes" id="UP001500707">
    <property type="component" value="Unassembled WGS sequence"/>
</dbReference>
<reference evidence="11" key="1">
    <citation type="journal article" date="2019" name="Int. J. Syst. Evol. Microbiol.">
        <title>The Global Catalogue of Microorganisms (GCM) 10K type strain sequencing project: providing services to taxonomists for standard genome sequencing and annotation.</title>
        <authorList>
            <consortium name="The Broad Institute Genomics Platform"/>
            <consortium name="The Broad Institute Genome Sequencing Center for Infectious Disease"/>
            <person name="Wu L."/>
            <person name="Ma J."/>
        </authorList>
    </citation>
    <scope>NUCLEOTIDE SEQUENCE [LARGE SCALE GENOMIC DNA]</scope>
    <source>
        <strain evidence="11">JCM 17656</strain>
    </source>
</reference>
<feature type="transmembrane region" description="Helical" evidence="8">
    <location>
        <begin position="327"/>
        <end position="347"/>
    </location>
</feature>
<dbReference type="InterPro" id="IPR011701">
    <property type="entry name" value="MFS"/>
</dbReference>
<feature type="transmembrane region" description="Helical" evidence="8">
    <location>
        <begin position="164"/>
        <end position="187"/>
    </location>
</feature>
<feature type="transmembrane region" description="Helical" evidence="8">
    <location>
        <begin position="137"/>
        <end position="158"/>
    </location>
</feature>
<evidence type="ECO:0000256" key="2">
    <source>
        <dbReference type="ARBA" id="ARBA00022448"/>
    </source>
</evidence>
<protein>
    <submittedName>
        <fullName evidence="10">DHA2 family efflux MFS transporter permease subunit</fullName>
    </submittedName>
</protein>
<dbReference type="Gene3D" id="1.20.1720.10">
    <property type="entry name" value="Multidrug resistance protein D"/>
    <property type="match status" value="1"/>
</dbReference>
<comment type="subcellular location">
    <subcellularLocation>
        <location evidence="1">Cell membrane</location>
        <topology evidence="1">Multi-pass membrane protein</topology>
    </subcellularLocation>
</comment>
<keyword evidence="2" id="KW-0813">Transport</keyword>
<dbReference type="InterPro" id="IPR004638">
    <property type="entry name" value="EmrB-like"/>
</dbReference>
<feature type="transmembrane region" description="Helical" evidence="8">
    <location>
        <begin position="104"/>
        <end position="125"/>
    </location>
</feature>
<keyword evidence="7" id="KW-0046">Antibiotic resistance</keyword>
<feature type="transmembrane region" description="Helical" evidence="8">
    <location>
        <begin position="230"/>
        <end position="246"/>
    </location>
</feature>
<dbReference type="CDD" id="cd17321">
    <property type="entry name" value="MFS_MMR_MDR_like"/>
    <property type="match status" value="1"/>
</dbReference>
<accession>A0ABP6XCX1</accession>
<evidence type="ECO:0000313" key="11">
    <source>
        <dbReference type="Proteomes" id="UP001500707"/>
    </source>
</evidence>
<feature type="transmembrane region" description="Helical" evidence="8">
    <location>
        <begin position="55"/>
        <end position="72"/>
    </location>
</feature>
<feature type="domain" description="Major facilitator superfamily (MFS) profile" evidence="9">
    <location>
        <begin position="13"/>
        <end position="494"/>
    </location>
</feature>
<sequence>MVTVTTDTRRWWALGALVASMLTLGFDMTILNVALPTMAADLGATTGQQQWMADAYVVVFAALMLPAGLLGDRFGRRRMLITGLGVFLAGSLLGALAGDVNAVIAARAVMGVGAALVTPLSLSVLPTLFGPEERTKAVGIASAASALGLPLGPIIGGWLLNHFWWGSVFLINVPMAAIGIAACLFLLPETKDPASPEVDTVSTALAATGLGALVYGIIEAPTRGWGDPLVLGMLGAAVLLIAALVVRERRVERPMLDMTLLAHRGFLFNTVAATLVTFILTGLLFVLPPYLQAVLGHDALGTGVRLLPMMGGLLVASRLAPQVVARFGARAAVSAGLVVLAFAGFLGSRTTVDSGYGFVALWLTITGLGFGLSLIPAMNGGLSALPRDRAGSGSGLLMTLRQVGGAIGIALLGSLLAGAFRDRLDVTGLPAGAADTAGESVVAAHLVAERAGSAQLAASANAAYVHGMGIVLLVCGIAALVSALLAAAFLPGTPDAEQPGAPDMAAEGADARQ</sequence>
<proteinExistence type="predicted"/>
<evidence type="ECO:0000256" key="1">
    <source>
        <dbReference type="ARBA" id="ARBA00004651"/>
    </source>
</evidence>
<evidence type="ECO:0000313" key="10">
    <source>
        <dbReference type="EMBL" id="GAA3564936.1"/>
    </source>
</evidence>
<feature type="transmembrane region" description="Helical" evidence="8">
    <location>
        <begin position="463"/>
        <end position="490"/>
    </location>
</feature>
<evidence type="ECO:0000256" key="6">
    <source>
        <dbReference type="ARBA" id="ARBA00023136"/>
    </source>
</evidence>
<dbReference type="Gene3D" id="1.20.1250.20">
    <property type="entry name" value="MFS general substrate transporter like domains"/>
    <property type="match status" value="1"/>
</dbReference>
<gene>
    <name evidence="10" type="ORF">GCM10022295_53970</name>
</gene>
<keyword evidence="11" id="KW-1185">Reference proteome</keyword>
<dbReference type="PRINTS" id="PR01036">
    <property type="entry name" value="TCRTETB"/>
</dbReference>
<dbReference type="PROSITE" id="PS50850">
    <property type="entry name" value="MFS"/>
    <property type="match status" value="1"/>
</dbReference>
<feature type="transmembrane region" description="Helical" evidence="8">
    <location>
        <begin position="266"/>
        <end position="287"/>
    </location>
</feature>
<dbReference type="InterPro" id="IPR036259">
    <property type="entry name" value="MFS_trans_sf"/>
</dbReference>
<feature type="transmembrane region" description="Helical" evidence="8">
    <location>
        <begin position="12"/>
        <end position="35"/>
    </location>
</feature>
<feature type="transmembrane region" description="Helical" evidence="8">
    <location>
        <begin position="79"/>
        <end position="98"/>
    </location>
</feature>
<evidence type="ECO:0000256" key="3">
    <source>
        <dbReference type="ARBA" id="ARBA00022475"/>
    </source>
</evidence>
<dbReference type="Pfam" id="PF07690">
    <property type="entry name" value="MFS_1"/>
    <property type="match status" value="1"/>
</dbReference>
<dbReference type="EMBL" id="BAABCE010000010">
    <property type="protein sequence ID" value="GAA3564936.1"/>
    <property type="molecule type" value="Genomic_DNA"/>
</dbReference>
<feature type="transmembrane region" description="Helical" evidence="8">
    <location>
        <begin position="199"/>
        <end position="218"/>
    </location>
</feature>
<dbReference type="NCBIfam" id="TIGR00711">
    <property type="entry name" value="efflux_EmrB"/>
    <property type="match status" value="1"/>
</dbReference>
<evidence type="ECO:0000256" key="7">
    <source>
        <dbReference type="ARBA" id="ARBA00023251"/>
    </source>
</evidence>
<keyword evidence="5 8" id="KW-1133">Transmembrane helix</keyword>
<dbReference type="PANTHER" id="PTHR42718">
    <property type="entry name" value="MAJOR FACILITATOR SUPERFAMILY MULTIDRUG TRANSPORTER MFSC"/>
    <property type="match status" value="1"/>
</dbReference>
<comment type="caution">
    <text evidence="10">The sequence shown here is derived from an EMBL/GenBank/DDBJ whole genome shotgun (WGS) entry which is preliminary data.</text>
</comment>
<dbReference type="InterPro" id="IPR020846">
    <property type="entry name" value="MFS_dom"/>
</dbReference>
<dbReference type="PANTHER" id="PTHR42718:SF42">
    <property type="entry name" value="EXPORT PROTEIN"/>
    <property type="match status" value="1"/>
</dbReference>
<name>A0ABP6XCX1_9ACTN</name>
<feature type="transmembrane region" description="Helical" evidence="8">
    <location>
        <begin position="359"/>
        <end position="382"/>
    </location>
</feature>
<evidence type="ECO:0000256" key="4">
    <source>
        <dbReference type="ARBA" id="ARBA00022692"/>
    </source>
</evidence>
<keyword evidence="6 8" id="KW-0472">Membrane</keyword>
<keyword evidence="3" id="KW-1003">Cell membrane</keyword>
<evidence type="ECO:0000259" key="9">
    <source>
        <dbReference type="PROSITE" id="PS50850"/>
    </source>
</evidence>
<feature type="transmembrane region" description="Helical" evidence="8">
    <location>
        <begin position="403"/>
        <end position="420"/>
    </location>
</feature>
<organism evidence="10 11">
    <name type="scientific">Streptomyces osmaniensis</name>
    <dbReference type="NCBI Taxonomy" id="593134"/>
    <lineage>
        <taxon>Bacteria</taxon>
        <taxon>Bacillati</taxon>
        <taxon>Actinomycetota</taxon>
        <taxon>Actinomycetes</taxon>
        <taxon>Kitasatosporales</taxon>
        <taxon>Streptomycetaceae</taxon>
        <taxon>Streptomyces</taxon>
    </lineage>
</organism>
<dbReference type="RefSeq" id="WP_346183878.1">
    <property type="nucleotide sequence ID" value="NZ_BAABCE010000010.1"/>
</dbReference>
<evidence type="ECO:0000256" key="5">
    <source>
        <dbReference type="ARBA" id="ARBA00022989"/>
    </source>
</evidence>
<dbReference type="SUPFAM" id="SSF103473">
    <property type="entry name" value="MFS general substrate transporter"/>
    <property type="match status" value="1"/>
</dbReference>
<evidence type="ECO:0000256" key="8">
    <source>
        <dbReference type="SAM" id="Phobius"/>
    </source>
</evidence>
<keyword evidence="4 8" id="KW-0812">Transmembrane</keyword>